<evidence type="ECO:0008006" key="3">
    <source>
        <dbReference type="Google" id="ProtNLM"/>
    </source>
</evidence>
<evidence type="ECO:0000313" key="2">
    <source>
        <dbReference type="Proteomes" id="UP001199642"/>
    </source>
</evidence>
<reference evidence="1 2" key="1">
    <citation type="submission" date="2023-01" db="EMBL/GenBank/DDBJ databases">
        <title>Characterization of estradiol degrading bacteria Microbacterium sp. MZT7 and reveal degrading genes through genome analysis.</title>
        <authorList>
            <person name="Hao P."/>
            <person name="Gao Y."/>
        </authorList>
    </citation>
    <scope>NUCLEOTIDE SEQUENCE [LARGE SCALE GENOMIC DNA]</scope>
    <source>
        <strain evidence="1 2">MZT7</strain>
    </source>
</reference>
<protein>
    <recommendedName>
        <fullName evidence="3">DUF3052 family protein</fullName>
    </recommendedName>
</protein>
<organism evidence="1 2">
    <name type="scientific">Microbacterium resistens</name>
    <dbReference type="NCBI Taxonomy" id="156977"/>
    <lineage>
        <taxon>Bacteria</taxon>
        <taxon>Bacillati</taxon>
        <taxon>Actinomycetota</taxon>
        <taxon>Actinomycetes</taxon>
        <taxon>Micrococcales</taxon>
        <taxon>Microbacteriaceae</taxon>
        <taxon>Microbacterium</taxon>
    </lineage>
</organism>
<dbReference type="RefSeq" id="WP_231820559.1">
    <property type="nucleotide sequence ID" value="NZ_CP082781.1"/>
</dbReference>
<evidence type="ECO:0000313" key="1">
    <source>
        <dbReference type="EMBL" id="UGS27061.1"/>
    </source>
</evidence>
<proteinExistence type="predicted"/>
<accession>A0ABY3RVZ0</accession>
<gene>
    <name evidence="1" type="ORF">K8F61_02280</name>
</gene>
<keyword evidence="2" id="KW-1185">Reference proteome</keyword>
<name>A0ABY3RVZ0_9MICO</name>
<dbReference type="Proteomes" id="UP001199642">
    <property type="component" value="Chromosome"/>
</dbReference>
<sequence length="87" mass="9679">MLTDGFGVPADVAVLFAPDRATLDSRLDVALPRLREARAVWIAYPKGNRTDINRDSIWQRMEELGWTLTANVALDEVWSAVRGKPVG</sequence>
<dbReference type="EMBL" id="CP082781">
    <property type="protein sequence ID" value="UGS27061.1"/>
    <property type="molecule type" value="Genomic_DNA"/>
</dbReference>